<evidence type="ECO:0000259" key="9">
    <source>
        <dbReference type="Pfam" id="PF01555"/>
    </source>
</evidence>
<evidence type="ECO:0000256" key="4">
    <source>
        <dbReference type="ARBA" id="ARBA00022691"/>
    </source>
</evidence>
<dbReference type="GO" id="GO:0009307">
    <property type="term" value="P:DNA restriction-modification system"/>
    <property type="evidence" value="ECO:0007669"/>
    <property type="project" value="UniProtKB-KW"/>
</dbReference>
<evidence type="ECO:0000256" key="1">
    <source>
        <dbReference type="ARBA" id="ARBA00010203"/>
    </source>
</evidence>
<dbReference type="InterPro" id="IPR002941">
    <property type="entry name" value="DNA_methylase_N4/N6"/>
</dbReference>
<evidence type="ECO:0000256" key="5">
    <source>
        <dbReference type="ARBA" id="ARBA00022747"/>
    </source>
</evidence>
<dbReference type="GO" id="GO:0003677">
    <property type="term" value="F:DNA binding"/>
    <property type="evidence" value="ECO:0007669"/>
    <property type="project" value="UniProtKB-KW"/>
</dbReference>
<dbReference type="InterPro" id="IPR029063">
    <property type="entry name" value="SAM-dependent_MTases_sf"/>
</dbReference>
<dbReference type="GO" id="GO:0005737">
    <property type="term" value="C:cytoplasm"/>
    <property type="evidence" value="ECO:0007669"/>
    <property type="project" value="TreeGrafter"/>
</dbReference>
<organism evidence="10 11">
    <name type="scientific">Desulfonema limicola</name>
    <dbReference type="NCBI Taxonomy" id="45656"/>
    <lineage>
        <taxon>Bacteria</taxon>
        <taxon>Pseudomonadati</taxon>
        <taxon>Thermodesulfobacteriota</taxon>
        <taxon>Desulfobacteria</taxon>
        <taxon>Desulfobacterales</taxon>
        <taxon>Desulfococcaceae</taxon>
        <taxon>Desulfonema</taxon>
    </lineage>
</organism>
<feature type="domain" description="DNA methylase N-4/N-6" evidence="9">
    <location>
        <begin position="27"/>
        <end position="253"/>
    </location>
</feature>
<dbReference type="AlphaFoldDB" id="A0A975BAM4"/>
<keyword evidence="2 10" id="KW-0489">Methyltransferase</keyword>
<dbReference type="Pfam" id="PF01555">
    <property type="entry name" value="N6_N4_Mtase"/>
    <property type="match status" value="1"/>
</dbReference>
<dbReference type="PRINTS" id="PR00508">
    <property type="entry name" value="S21N4MTFRASE"/>
</dbReference>
<keyword evidence="4" id="KW-0949">S-adenosyl-L-methionine</keyword>
<evidence type="ECO:0000256" key="3">
    <source>
        <dbReference type="ARBA" id="ARBA00022679"/>
    </source>
</evidence>
<dbReference type="CDD" id="cd02440">
    <property type="entry name" value="AdoMet_MTases"/>
    <property type="match status" value="1"/>
</dbReference>
<dbReference type="KEGG" id="dli:dnl_40080"/>
<reference evidence="10" key="1">
    <citation type="journal article" date="2021" name="Microb. Physiol.">
        <title>Proteogenomic Insights into the Physiology of Marine, Sulfate-Reducing, Filamentous Desulfonema limicola and Desulfonema magnum.</title>
        <authorList>
            <person name="Schnaars V."/>
            <person name="Wohlbrand L."/>
            <person name="Scheve S."/>
            <person name="Hinrichs C."/>
            <person name="Reinhardt R."/>
            <person name="Rabus R."/>
        </authorList>
    </citation>
    <scope>NUCLEOTIDE SEQUENCE</scope>
    <source>
        <strain evidence="10">5ac10</strain>
    </source>
</reference>
<dbReference type="PANTHER" id="PTHR13370:SF3">
    <property type="entry name" value="TRNA (GUANINE(10)-N2)-METHYLTRANSFERASE HOMOLOG"/>
    <property type="match status" value="1"/>
</dbReference>
<evidence type="ECO:0000256" key="2">
    <source>
        <dbReference type="ARBA" id="ARBA00022603"/>
    </source>
</evidence>
<sequence>MNENILNKLHIANAVEFMKNYMEKNSIDLTVTSPPYDDLRNYKGYKFEFEEIAGELFRITKKGGIVVWVVGDKIKNGNKSLTSFKHALHFQEIGFNVHDVMIYAKKNTPFMRSNAYTNGYEYMFVLSKGRPNTFNPIKEPTVRSGMEMLVHNKGPDGKNKKVLKELKKEKTKSNIWYYAVGLGGSTKDKIAFKHPAVFPENLAQDHILSWSNEGDVVFDPMCGSGTTCKMAALNNRNYIGVDISEEYIKIAQKRLNNTLGRLFA</sequence>
<dbReference type="GO" id="GO:0032259">
    <property type="term" value="P:methylation"/>
    <property type="evidence" value="ECO:0007669"/>
    <property type="project" value="UniProtKB-KW"/>
</dbReference>
<name>A0A975BAM4_9BACT</name>
<protein>
    <recommendedName>
        <fullName evidence="8">Methyltransferase</fullName>
        <ecNumber evidence="8">2.1.1.-</ecNumber>
    </recommendedName>
</protein>
<evidence type="ECO:0000313" key="11">
    <source>
        <dbReference type="Proteomes" id="UP000663720"/>
    </source>
</evidence>
<evidence type="ECO:0000256" key="7">
    <source>
        <dbReference type="ARBA" id="ARBA00049120"/>
    </source>
</evidence>
<dbReference type="GO" id="GO:0009007">
    <property type="term" value="F:site-specific DNA-methyltransferase (adenine-specific) activity"/>
    <property type="evidence" value="ECO:0007669"/>
    <property type="project" value="TreeGrafter"/>
</dbReference>
<dbReference type="InterPro" id="IPR001091">
    <property type="entry name" value="RM_Methyltransferase"/>
</dbReference>
<dbReference type="Proteomes" id="UP000663720">
    <property type="component" value="Chromosome"/>
</dbReference>
<accession>A0A975BAM4</accession>
<evidence type="ECO:0000256" key="6">
    <source>
        <dbReference type="ARBA" id="ARBA00023125"/>
    </source>
</evidence>
<keyword evidence="5" id="KW-0680">Restriction system</keyword>
<proteinExistence type="inferred from homology"/>
<comment type="similarity">
    <text evidence="1">Belongs to the N(4)/N(6)-methyltransferase family. N(4) subfamily.</text>
</comment>
<keyword evidence="6" id="KW-0238">DNA-binding</keyword>
<gene>
    <name evidence="10" type="ORF">dnl_40080</name>
</gene>
<comment type="catalytic activity">
    <reaction evidence="7">
        <text>a 2'-deoxycytidine in DNA + S-adenosyl-L-methionine = an N(4)-methyl-2'-deoxycytidine in DNA + S-adenosyl-L-homocysteine + H(+)</text>
        <dbReference type="Rhea" id="RHEA:16857"/>
        <dbReference type="Rhea" id="RHEA-COMP:11369"/>
        <dbReference type="Rhea" id="RHEA-COMP:13674"/>
        <dbReference type="ChEBI" id="CHEBI:15378"/>
        <dbReference type="ChEBI" id="CHEBI:57856"/>
        <dbReference type="ChEBI" id="CHEBI:59789"/>
        <dbReference type="ChEBI" id="CHEBI:85452"/>
        <dbReference type="ChEBI" id="CHEBI:137933"/>
        <dbReference type="EC" id="2.1.1.113"/>
    </reaction>
</comment>
<dbReference type="GO" id="GO:0008170">
    <property type="term" value="F:N-methyltransferase activity"/>
    <property type="evidence" value="ECO:0007669"/>
    <property type="project" value="InterPro"/>
</dbReference>
<evidence type="ECO:0000256" key="8">
    <source>
        <dbReference type="RuleBase" id="RU362026"/>
    </source>
</evidence>
<dbReference type="PROSITE" id="PS00093">
    <property type="entry name" value="N4_MTASE"/>
    <property type="match status" value="1"/>
</dbReference>
<dbReference type="GO" id="GO:0015667">
    <property type="term" value="F:site-specific DNA-methyltransferase (cytosine-N4-specific) activity"/>
    <property type="evidence" value="ECO:0007669"/>
    <property type="project" value="UniProtKB-EC"/>
</dbReference>
<evidence type="ECO:0000313" key="10">
    <source>
        <dbReference type="EMBL" id="QTA81665.1"/>
    </source>
</evidence>
<dbReference type="RefSeq" id="WP_207687674.1">
    <property type="nucleotide sequence ID" value="NZ_CP061799.1"/>
</dbReference>
<dbReference type="PANTHER" id="PTHR13370">
    <property type="entry name" value="RNA METHYLASE-RELATED"/>
    <property type="match status" value="1"/>
</dbReference>
<dbReference type="EC" id="2.1.1.-" evidence="8"/>
<dbReference type="SUPFAM" id="SSF53335">
    <property type="entry name" value="S-adenosyl-L-methionine-dependent methyltransferases"/>
    <property type="match status" value="1"/>
</dbReference>
<keyword evidence="3" id="KW-0808">Transferase</keyword>
<keyword evidence="11" id="KW-1185">Reference proteome</keyword>
<dbReference type="InterPro" id="IPR017985">
    <property type="entry name" value="MeTrfase_CN4_CS"/>
</dbReference>
<dbReference type="Gene3D" id="3.40.50.150">
    <property type="entry name" value="Vaccinia Virus protein VP39"/>
    <property type="match status" value="1"/>
</dbReference>
<dbReference type="REBASE" id="469415">
    <property type="entry name" value="M.Dli5ac10ORF40080P"/>
</dbReference>
<dbReference type="EMBL" id="CP061799">
    <property type="protein sequence ID" value="QTA81665.1"/>
    <property type="molecule type" value="Genomic_DNA"/>
</dbReference>